<feature type="domain" description="hAT-like transposase RNase-H fold" evidence="12">
    <location>
        <begin position="340"/>
        <end position="439"/>
    </location>
</feature>
<evidence type="ECO:0008006" key="14">
    <source>
        <dbReference type="Google" id="ProtNLM"/>
    </source>
</evidence>
<dbReference type="GO" id="GO:0003677">
    <property type="term" value="F:DNA binding"/>
    <property type="evidence" value="ECO:0007669"/>
    <property type="project" value="UniProtKB-KW"/>
</dbReference>
<evidence type="ECO:0000256" key="3">
    <source>
        <dbReference type="ARBA" id="ARBA00022723"/>
    </source>
</evidence>
<evidence type="ECO:0000256" key="4">
    <source>
        <dbReference type="ARBA" id="ARBA00022771"/>
    </source>
</evidence>
<gene>
    <name evidence="13" type="ORF">EUGRSUZ_C01493</name>
</gene>
<dbReference type="GO" id="GO:0005634">
    <property type="term" value="C:nucleus"/>
    <property type="evidence" value="ECO:0007669"/>
    <property type="project" value="UniProtKB-SubCell"/>
</dbReference>
<dbReference type="InterPro" id="IPR008906">
    <property type="entry name" value="HATC_C_dom"/>
</dbReference>
<evidence type="ECO:0000256" key="9">
    <source>
        <dbReference type="ARBA" id="ARBA00023242"/>
    </source>
</evidence>
<dbReference type="PANTHER" id="PTHR46481">
    <property type="entry name" value="ZINC FINGER BED DOMAIN-CONTAINING PROTEIN 4"/>
    <property type="match status" value="1"/>
</dbReference>
<evidence type="ECO:0000256" key="5">
    <source>
        <dbReference type="ARBA" id="ARBA00022833"/>
    </source>
</evidence>
<dbReference type="Pfam" id="PF05699">
    <property type="entry name" value="Dimer_Tnp_hAT"/>
    <property type="match status" value="1"/>
</dbReference>
<dbReference type="Gramene" id="KCW80149">
    <property type="protein sequence ID" value="KCW80149"/>
    <property type="gene ID" value="EUGRSUZ_C01493"/>
</dbReference>
<keyword evidence="5" id="KW-0862">Zinc</keyword>
<dbReference type="GO" id="GO:0046983">
    <property type="term" value="F:protein dimerization activity"/>
    <property type="evidence" value="ECO:0007669"/>
    <property type="project" value="InterPro"/>
</dbReference>
<sequence length="593" mass="68568">MKKAKCKWCEVTYTAGHGTKNLLRHLDTCPNREVNVDGSVVQFDQGVFRDMLARAIIKHNYTYSFVEHEATRELFSYLNPNVKHISRLKARSDVVNVYEKEKGILKSKLLSLSSRICLTSDLWTSVTTDHYMTVTAHYIDEDWELHSKVLCFSYVPPPYSGPILLEKLLTLLREWGIERKIFSITLDNASYNDSMVDIWKNTPSVRSSLLCDGQFFHVRCGAHVLNLIVQEGLKVIDGSLHNIREAVKYVRATQGRRVKFAECISQSCLKTSKKVRQDVATRWNSTYLMLEGAILFGCAFSHLKLIDHNFVTCPSSEDWVRGKKIAFLLKPFYDISTLFSGVRYPTANLYFYGVWQIQLRLIQARNIEDEAISSMAKAMLKKFEKYWKCYSVVLSFAVLLDPRYKLHLLEFCYSKLDMDDHVEFVRGIREKLYTLFDEYVTDDRFTSSTSRGNISVEGIDENTGDDIDEYDAFESEHFGSQSVKSQLDLYLEENRLDRKKFPDLNVLDYWKTHSHRYPELSLMARDILSIPITTVASESAFSIGGRILNKYRSSLSPESVEAELCTRNWLFGVPLEEDLDEESLIIDFQDYLH</sequence>
<dbReference type="InterPro" id="IPR012337">
    <property type="entry name" value="RNaseH-like_sf"/>
</dbReference>
<organism evidence="13">
    <name type="scientific">Eucalyptus grandis</name>
    <name type="common">Flooded gum</name>
    <dbReference type="NCBI Taxonomy" id="71139"/>
    <lineage>
        <taxon>Eukaryota</taxon>
        <taxon>Viridiplantae</taxon>
        <taxon>Streptophyta</taxon>
        <taxon>Embryophyta</taxon>
        <taxon>Tracheophyta</taxon>
        <taxon>Spermatophyta</taxon>
        <taxon>Magnoliopsida</taxon>
        <taxon>eudicotyledons</taxon>
        <taxon>Gunneridae</taxon>
        <taxon>Pentapetalae</taxon>
        <taxon>rosids</taxon>
        <taxon>malvids</taxon>
        <taxon>Myrtales</taxon>
        <taxon>Myrtaceae</taxon>
        <taxon>Myrtoideae</taxon>
        <taxon>Eucalypteae</taxon>
        <taxon>Eucalyptus</taxon>
    </lineage>
</organism>
<dbReference type="InParanoid" id="A0A059CPJ4"/>
<evidence type="ECO:0000256" key="2">
    <source>
        <dbReference type="ARBA" id="ARBA00011738"/>
    </source>
</evidence>
<keyword evidence="6" id="KW-0805">Transcription regulation</keyword>
<dbReference type="GO" id="GO:0008270">
    <property type="term" value="F:zinc ion binding"/>
    <property type="evidence" value="ECO:0007669"/>
    <property type="project" value="UniProtKB-KW"/>
</dbReference>
<evidence type="ECO:0000256" key="6">
    <source>
        <dbReference type="ARBA" id="ARBA00023015"/>
    </source>
</evidence>
<evidence type="ECO:0000256" key="7">
    <source>
        <dbReference type="ARBA" id="ARBA00023125"/>
    </source>
</evidence>
<keyword evidence="4" id="KW-0863">Zinc-finger</keyword>
<keyword evidence="8" id="KW-0804">Transcription</keyword>
<evidence type="ECO:0000256" key="1">
    <source>
        <dbReference type="ARBA" id="ARBA00004123"/>
    </source>
</evidence>
<dbReference type="InterPro" id="IPR052035">
    <property type="entry name" value="ZnF_BED_domain_contain"/>
</dbReference>
<keyword evidence="3" id="KW-0479">Metal-binding</keyword>
<dbReference type="Pfam" id="PF14372">
    <property type="entry name" value="hAT-like_RNase-H"/>
    <property type="match status" value="1"/>
</dbReference>
<evidence type="ECO:0000259" key="12">
    <source>
        <dbReference type="Pfam" id="PF14372"/>
    </source>
</evidence>
<keyword evidence="9" id="KW-0539">Nucleus</keyword>
<comment type="subunit">
    <text evidence="2">Homodimer.</text>
</comment>
<keyword evidence="7" id="KW-0238">DNA-binding</keyword>
<dbReference type="SUPFAM" id="SSF53098">
    <property type="entry name" value="Ribonuclease H-like"/>
    <property type="match status" value="1"/>
</dbReference>
<dbReference type="InterPro" id="IPR025525">
    <property type="entry name" value="hAT-like_transposase_RNase-H"/>
</dbReference>
<reference evidence="13" key="1">
    <citation type="submission" date="2013-07" db="EMBL/GenBank/DDBJ databases">
        <title>The genome of Eucalyptus grandis.</title>
        <authorList>
            <person name="Schmutz J."/>
            <person name="Hayes R."/>
            <person name="Myburg A."/>
            <person name="Tuskan G."/>
            <person name="Grattapaglia D."/>
            <person name="Rokhsar D.S."/>
        </authorList>
    </citation>
    <scope>NUCLEOTIDE SEQUENCE</scope>
    <source>
        <tissue evidence="13">Leaf extractions</tissue>
    </source>
</reference>
<evidence type="ECO:0000256" key="8">
    <source>
        <dbReference type="ARBA" id="ARBA00023163"/>
    </source>
</evidence>
<feature type="domain" description="BED-type" evidence="10">
    <location>
        <begin position="2"/>
        <end position="28"/>
    </location>
</feature>
<evidence type="ECO:0000313" key="13">
    <source>
        <dbReference type="EMBL" id="KCW80149.1"/>
    </source>
</evidence>
<dbReference type="InterPro" id="IPR003656">
    <property type="entry name" value="Znf_BED"/>
</dbReference>
<name>A0A059CPJ4_EUCGR</name>
<feature type="domain" description="HAT C-terminal dimerisation" evidence="11">
    <location>
        <begin position="487"/>
        <end position="570"/>
    </location>
</feature>
<comment type="subcellular location">
    <subcellularLocation>
        <location evidence="1">Nucleus</location>
    </subcellularLocation>
</comment>
<evidence type="ECO:0000259" key="11">
    <source>
        <dbReference type="Pfam" id="PF05699"/>
    </source>
</evidence>
<dbReference type="Pfam" id="PF02892">
    <property type="entry name" value="zf-BED"/>
    <property type="match status" value="1"/>
</dbReference>
<proteinExistence type="predicted"/>
<dbReference type="OMA" id="VTEREWH"/>
<accession>A0A059CPJ4</accession>
<dbReference type="EMBL" id="KK198755">
    <property type="protein sequence ID" value="KCW80149.1"/>
    <property type="molecule type" value="Genomic_DNA"/>
</dbReference>
<protein>
    <recommendedName>
        <fullName evidence="14">BED-type domain-containing protein</fullName>
    </recommendedName>
</protein>
<evidence type="ECO:0000259" key="10">
    <source>
        <dbReference type="Pfam" id="PF02892"/>
    </source>
</evidence>
<dbReference type="PANTHER" id="PTHR46481:SF6">
    <property type="entry name" value="ZINC FINGER BED DOMAIN-CONTAINING PROTEIN RICESLEEPER 2-LIKE"/>
    <property type="match status" value="1"/>
</dbReference>
<dbReference type="AlphaFoldDB" id="A0A059CPJ4"/>